<evidence type="ECO:0000256" key="1">
    <source>
        <dbReference type="ARBA" id="ARBA00002254"/>
    </source>
</evidence>
<dbReference type="PANTHER" id="PTHR35091:SF2">
    <property type="entry name" value="FLAGELLAR PROTEIN FLIL"/>
    <property type="match status" value="1"/>
</dbReference>
<dbReference type="PANTHER" id="PTHR35091">
    <property type="entry name" value="FLAGELLAR PROTEIN FLIL"/>
    <property type="match status" value="1"/>
</dbReference>
<dbReference type="EMBL" id="JACCBS010000001">
    <property type="protein sequence ID" value="NYE56905.1"/>
    <property type="molecule type" value="Genomic_DNA"/>
</dbReference>
<sequence length="160" mass="17389">MKLKVTKGKTILLIVIVAIVAVLAGLGGAYFLFGKNSGAAAKEPPPPPTVIAKLGDIVVNLADKDTSRYLRVGINVEIEGEGEGATKVFEEKSVIFKDKVIAFLRSKESTELVGDNSSEKLKKELLKILQDTAAELNKKVEKKSEKIVIVNVYFSDFIIQ</sequence>
<feature type="transmembrane region" description="Helical" evidence="10">
    <location>
        <begin position="12"/>
        <end position="33"/>
    </location>
</feature>
<dbReference type="Pfam" id="PF03748">
    <property type="entry name" value="FliL"/>
    <property type="match status" value="1"/>
</dbReference>
<dbReference type="Proteomes" id="UP000604066">
    <property type="component" value="Unassembled WGS sequence"/>
</dbReference>
<keyword evidence="7 10" id="KW-0283">Flagellar rotation</keyword>
<evidence type="ECO:0000256" key="10">
    <source>
        <dbReference type="RuleBase" id="RU364125"/>
    </source>
</evidence>
<name>A0ABX2RAM9_9THEO</name>
<dbReference type="RefSeq" id="WP_051250191.1">
    <property type="nucleotide sequence ID" value="NZ_JACCBS010000001.1"/>
</dbReference>
<comment type="subcellular location">
    <subcellularLocation>
        <location evidence="2">Cell membrane</location>
        <topology evidence="2">Single-pass membrane protein</topology>
    </subcellularLocation>
</comment>
<keyword evidence="9 10" id="KW-0472">Membrane</keyword>
<evidence type="ECO:0000256" key="9">
    <source>
        <dbReference type="ARBA" id="ARBA00023136"/>
    </source>
</evidence>
<evidence type="ECO:0000256" key="7">
    <source>
        <dbReference type="ARBA" id="ARBA00022779"/>
    </source>
</evidence>
<evidence type="ECO:0000313" key="12">
    <source>
        <dbReference type="Proteomes" id="UP000604066"/>
    </source>
</evidence>
<organism evidence="11 12">
    <name type="scientific">Carboxydothermus ferrireducens DSM 11255</name>
    <dbReference type="NCBI Taxonomy" id="1119529"/>
    <lineage>
        <taxon>Bacteria</taxon>
        <taxon>Bacillati</taxon>
        <taxon>Bacillota</taxon>
        <taxon>Clostridia</taxon>
        <taxon>Thermoanaerobacterales</taxon>
        <taxon>Thermoanaerobacteraceae</taxon>
        <taxon>Carboxydothermus</taxon>
    </lineage>
</organism>
<reference evidence="11 12" key="1">
    <citation type="submission" date="2020-07" db="EMBL/GenBank/DDBJ databases">
        <title>Genomic Encyclopedia of Type Strains, Phase III (KMG-III): the genomes of soil and plant-associated and newly described type strains.</title>
        <authorList>
            <person name="Whitman W."/>
        </authorList>
    </citation>
    <scope>NUCLEOTIDE SEQUENCE [LARGE SCALE GENOMIC DNA]</scope>
    <source>
        <strain evidence="11 12">DSM 11255</strain>
    </source>
</reference>
<gene>
    <name evidence="11" type="ORF">HDG70_000611</name>
</gene>
<evidence type="ECO:0000256" key="4">
    <source>
        <dbReference type="ARBA" id="ARBA00022475"/>
    </source>
</evidence>
<keyword evidence="11" id="KW-0966">Cell projection</keyword>
<evidence type="ECO:0000256" key="5">
    <source>
        <dbReference type="ARBA" id="ARBA00022500"/>
    </source>
</evidence>
<evidence type="ECO:0000256" key="8">
    <source>
        <dbReference type="ARBA" id="ARBA00022989"/>
    </source>
</evidence>
<evidence type="ECO:0000313" key="11">
    <source>
        <dbReference type="EMBL" id="NYE56905.1"/>
    </source>
</evidence>
<dbReference type="InterPro" id="IPR005503">
    <property type="entry name" value="FliL"/>
</dbReference>
<evidence type="ECO:0000256" key="3">
    <source>
        <dbReference type="ARBA" id="ARBA00008281"/>
    </source>
</evidence>
<comment type="similarity">
    <text evidence="3 10">Belongs to the FliL family.</text>
</comment>
<keyword evidence="11" id="KW-0969">Cilium</keyword>
<keyword evidence="11" id="KW-0282">Flagellum</keyword>
<keyword evidence="4 10" id="KW-1003">Cell membrane</keyword>
<evidence type="ECO:0000256" key="6">
    <source>
        <dbReference type="ARBA" id="ARBA00022692"/>
    </source>
</evidence>
<keyword evidence="6 10" id="KW-0812">Transmembrane</keyword>
<proteinExistence type="inferred from homology"/>
<comment type="caution">
    <text evidence="11">The sequence shown here is derived from an EMBL/GenBank/DDBJ whole genome shotgun (WGS) entry which is preliminary data.</text>
</comment>
<comment type="function">
    <text evidence="1 10">Controls the rotational direction of flagella during chemotaxis.</text>
</comment>
<keyword evidence="12" id="KW-1185">Reference proteome</keyword>
<protein>
    <recommendedName>
        <fullName evidence="10">Flagellar protein FliL</fullName>
    </recommendedName>
</protein>
<keyword evidence="5 10" id="KW-0145">Chemotaxis</keyword>
<accession>A0ABX2RAM9</accession>
<evidence type="ECO:0000256" key="2">
    <source>
        <dbReference type="ARBA" id="ARBA00004162"/>
    </source>
</evidence>
<keyword evidence="8 10" id="KW-1133">Transmembrane helix</keyword>